<keyword evidence="2" id="KW-1185">Reference proteome</keyword>
<accession>A0ABS9KLD9</accession>
<evidence type="ECO:0000313" key="2">
    <source>
        <dbReference type="Proteomes" id="UP001165367"/>
    </source>
</evidence>
<evidence type="ECO:0000313" key="1">
    <source>
        <dbReference type="EMBL" id="MCG2613080.1"/>
    </source>
</evidence>
<gene>
    <name evidence="1" type="ORF">LZZ85_02275</name>
</gene>
<reference evidence="1" key="1">
    <citation type="submission" date="2022-01" db="EMBL/GenBank/DDBJ databases">
        <authorList>
            <person name="Jo J.-H."/>
            <person name="Im W.-T."/>
        </authorList>
    </citation>
    <scope>NUCLEOTIDE SEQUENCE</scope>
    <source>
        <strain evidence="1">NA20</strain>
    </source>
</reference>
<name>A0ABS9KLD9_9BACT</name>
<organism evidence="1 2">
    <name type="scientific">Terrimonas ginsenosidimutans</name>
    <dbReference type="NCBI Taxonomy" id="2908004"/>
    <lineage>
        <taxon>Bacteria</taxon>
        <taxon>Pseudomonadati</taxon>
        <taxon>Bacteroidota</taxon>
        <taxon>Chitinophagia</taxon>
        <taxon>Chitinophagales</taxon>
        <taxon>Chitinophagaceae</taxon>
        <taxon>Terrimonas</taxon>
    </lineage>
</organism>
<dbReference type="RefSeq" id="WP_237868305.1">
    <property type="nucleotide sequence ID" value="NZ_JAKLTR010000001.1"/>
</dbReference>
<dbReference type="Proteomes" id="UP001165367">
    <property type="component" value="Unassembled WGS sequence"/>
</dbReference>
<dbReference type="EMBL" id="JAKLTR010000001">
    <property type="protein sequence ID" value="MCG2613080.1"/>
    <property type="molecule type" value="Genomic_DNA"/>
</dbReference>
<protein>
    <submittedName>
        <fullName evidence="1">Uncharacterized protein</fullName>
    </submittedName>
</protein>
<sequence>MKKLLILILMFSLVSGCKKSTEIKCEGLVAALEMENLEMMKQLVSELGADQDPKETDTDRDGHYNSYLEVIRRLKNCGLEVAGICYGCIQTLPAMSEIRISVNNGSGSITRIIDLSRDDSGRFVCKNMHR</sequence>
<comment type="caution">
    <text evidence="1">The sequence shown here is derived from an EMBL/GenBank/DDBJ whole genome shotgun (WGS) entry which is preliminary data.</text>
</comment>
<proteinExistence type="predicted"/>
<dbReference type="PROSITE" id="PS51257">
    <property type="entry name" value="PROKAR_LIPOPROTEIN"/>
    <property type="match status" value="1"/>
</dbReference>